<keyword evidence="2 4" id="KW-0378">Hydrolase</keyword>
<dbReference type="HOGENOM" id="CLU_073364_0_0_1"/>
<dbReference type="OrthoDB" id="89349at2759"/>
<keyword evidence="3" id="KW-0732">Signal</keyword>
<dbReference type="InterPro" id="IPR002594">
    <property type="entry name" value="GH12"/>
</dbReference>
<evidence type="ECO:0000313" key="4">
    <source>
        <dbReference type="EMBL" id="KID83135.1"/>
    </source>
</evidence>
<dbReference type="Proteomes" id="UP000031192">
    <property type="component" value="Unassembled WGS sequence"/>
</dbReference>
<organism evidence="4 5">
    <name type="scientific">Metarhizium guizhouense (strain ARSEF 977)</name>
    <dbReference type="NCBI Taxonomy" id="1276136"/>
    <lineage>
        <taxon>Eukaryota</taxon>
        <taxon>Fungi</taxon>
        <taxon>Dikarya</taxon>
        <taxon>Ascomycota</taxon>
        <taxon>Pezizomycotina</taxon>
        <taxon>Sordariomycetes</taxon>
        <taxon>Hypocreomycetidae</taxon>
        <taxon>Hypocreales</taxon>
        <taxon>Clavicipitaceae</taxon>
        <taxon>Metarhizium</taxon>
    </lineage>
</organism>
<dbReference type="AlphaFoldDB" id="A0A0B4G8W1"/>
<evidence type="ECO:0000256" key="1">
    <source>
        <dbReference type="ARBA" id="ARBA00005519"/>
    </source>
</evidence>
<gene>
    <name evidence="4" type="ORF">MGU_09576</name>
</gene>
<dbReference type="EMBL" id="AZNH01000066">
    <property type="protein sequence ID" value="KID83135.1"/>
    <property type="molecule type" value="Genomic_DNA"/>
</dbReference>
<evidence type="ECO:0000313" key="5">
    <source>
        <dbReference type="Proteomes" id="UP000031192"/>
    </source>
</evidence>
<dbReference type="PANTHER" id="PTHR34002:SF9">
    <property type="entry name" value="XYLOGLUCAN-SPECIFIC ENDO-BETA-1,4-GLUCANASE A"/>
    <property type="match status" value="1"/>
</dbReference>
<feature type="signal peptide" evidence="3">
    <location>
        <begin position="1"/>
        <end position="20"/>
    </location>
</feature>
<evidence type="ECO:0000256" key="3">
    <source>
        <dbReference type="SAM" id="SignalP"/>
    </source>
</evidence>
<dbReference type="SUPFAM" id="SSF49899">
    <property type="entry name" value="Concanavalin A-like lectins/glucanases"/>
    <property type="match status" value="1"/>
</dbReference>
<comment type="caution">
    <text evidence="4">The sequence shown here is derived from an EMBL/GenBank/DDBJ whole genome shotgun (WGS) entry which is preliminary data.</text>
</comment>
<feature type="chain" id="PRO_5002088488" evidence="3">
    <location>
        <begin position="21"/>
        <end position="372"/>
    </location>
</feature>
<dbReference type="InterPro" id="IPR013319">
    <property type="entry name" value="GH11/12"/>
</dbReference>
<protein>
    <submittedName>
        <fullName evidence="4">Glycoside hydrolase family 12</fullName>
    </submittedName>
</protein>
<dbReference type="GO" id="GO:0000272">
    <property type="term" value="P:polysaccharide catabolic process"/>
    <property type="evidence" value="ECO:0007669"/>
    <property type="project" value="UniProtKB-KW"/>
</dbReference>
<dbReference type="InterPro" id="IPR013320">
    <property type="entry name" value="ConA-like_dom_sf"/>
</dbReference>
<keyword evidence="2" id="KW-0119">Carbohydrate metabolism</keyword>
<dbReference type="GO" id="GO:0008810">
    <property type="term" value="F:cellulase activity"/>
    <property type="evidence" value="ECO:0007669"/>
    <property type="project" value="InterPro"/>
</dbReference>
<sequence length="372" mass="40698">MLRWLVSAVFLALPIATTIGVLLGMQAYNHANGQPPPFSGGDDGNGLPGIGTPKGKDTVEIKCDQAFGFDPKSKGQNFICESLDIHAQIALHFLFFSVFALVLSPNISPKCQYLTLTADNLLPQVNPNPWGWKKGEEGALCMLVNFNGNRTYATEFSAPVFNATWQYPRVTGSGNNVHAFPNAKVDSKNFPVQIGSVSKFEFDVEWSLSLKNDTREEVTDADVKANQINANVAIDMFMDKDSTKAEDSGKAGFEVMVWFADFGTDAWPLGKKNTPDKGLVKSQTLEGVEFELYSGLNSQNQMVLSWVATKPTTTFKGDLKPLMDTIFAMNNADYPQKTDYLGYLAFGQEAYSSTANVTFSVPSLAVDIETSK</sequence>
<dbReference type="Pfam" id="PF01670">
    <property type="entry name" value="Glyco_hydro_12"/>
    <property type="match status" value="1"/>
</dbReference>
<reference evidence="4 5" key="1">
    <citation type="journal article" date="2014" name="Proc. Natl. Acad. Sci. U.S.A.">
        <title>Trajectory and genomic determinants of fungal-pathogen speciation and host adaptation.</title>
        <authorList>
            <person name="Hu X."/>
            <person name="Xiao G."/>
            <person name="Zheng P."/>
            <person name="Shang Y."/>
            <person name="Su Y."/>
            <person name="Zhang X."/>
            <person name="Liu X."/>
            <person name="Zhan S."/>
            <person name="St Leger R.J."/>
            <person name="Wang C."/>
        </authorList>
    </citation>
    <scope>NUCLEOTIDE SEQUENCE [LARGE SCALE GENOMIC DNA]</scope>
    <source>
        <strain evidence="4 5">ARSEF 977</strain>
    </source>
</reference>
<proteinExistence type="inferred from homology"/>
<keyword evidence="2" id="KW-0326">Glycosidase</keyword>
<keyword evidence="2" id="KW-0624">Polysaccharide degradation</keyword>
<keyword evidence="5" id="KW-1185">Reference proteome</keyword>
<name>A0A0B4G8W1_METGA</name>
<accession>A0A0B4G8W1</accession>
<evidence type="ECO:0000256" key="2">
    <source>
        <dbReference type="RuleBase" id="RU361163"/>
    </source>
</evidence>
<dbReference type="PANTHER" id="PTHR34002">
    <property type="entry name" value="BLR1656 PROTEIN"/>
    <property type="match status" value="1"/>
</dbReference>
<dbReference type="Gene3D" id="2.60.120.180">
    <property type="match status" value="1"/>
</dbReference>
<comment type="similarity">
    <text evidence="1 2">Belongs to the glycosyl hydrolase 12 (cellulase H) family.</text>
</comment>